<evidence type="ECO:0000313" key="3">
    <source>
        <dbReference type="Proteomes" id="UP000822476"/>
    </source>
</evidence>
<reference evidence="2" key="1">
    <citation type="submission" date="2019-07" db="EMBL/GenBank/DDBJ databases">
        <title>Annotation for the trematode Paragonimus miyazaki's.</title>
        <authorList>
            <person name="Choi Y.-J."/>
        </authorList>
    </citation>
    <scope>NUCLEOTIDE SEQUENCE</scope>
    <source>
        <strain evidence="2">Japan</strain>
    </source>
</reference>
<dbReference type="Gene3D" id="3.30.740.10">
    <property type="entry name" value="Protein Inhibitor Of Neuronal Nitric Oxide Synthase"/>
    <property type="match status" value="1"/>
</dbReference>
<evidence type="ECO:0000313" key="2">
    <source>
        <dbReference type="EMBL" id="KAF7261858.1"/>
    </source>
</evidence>
<dbReference type="InterPro" id="IPR011992">
    <property type="entry name" value="EF-hand-dom_pair"/>
</dbReference>
<dbReference type="InterPro" id="IPR001372">
    <property type="entry name" value="Dynein_light_chain_typ-1/2"/>
</dbReference>
<protein>
    <recommendedName>
        <fullName evidence="1">EF-hand domain-containing protein</fullName>
    </recommendedName>
</protein>
<dbReference type="Proteomes" id="UP000822476">
    <property type="component" value="Unassembled WGS sequence"/>
</dbReference>
<dbReference type="GO" id="GO:0007017">
    <property type="term" value="P:microtubule-based process"/>
    <property type="evidence" value="ECO:0007669"/>
    <property type="project" value="InterPro"/>
</dbReference>
<dbReference type="SMART" id="SM01375">
    <property type="entry name" value="Dynein_light"/>
    <property type="match status" value="1"/>
</dbReference>
<dbReference type="OrthoDB" id="6262383at2759"/>
<keyword evidence="3" id="KW-1185">Reference proteome</keyword>
<dbReference type="PROSITE" id="PS50222">
    <property type="entry name" value="EF_HAND_2"/>
    <property type="match status" value="1"/>
</dbReference>
<dbReference type="SUPFAM" id="SSF47473">
    <property type="entry name" value="EF-hand"/>
    <property type="match status" value="1"/>
</dbReference>
<dbReference type="Gene3D" id="1.10.238.10">
    <property type="entry name" value="EF-hand"/>
    <property type="match status" value="1"/>
</dbReference>
<evidence type="ECO:0000259" key="1">
    <source>
        <dbReference type="PROSITE" id="PS50222"/>
    </source>
</evidence>
<proteinExistence type="predicted"/>
<dbReference type="InterPro" id="IPR002048">
    <property type="entry name" value="EF_hand_dom"/>
</dbReference>
<organism evidence="2 3">
    <name type="scientific">Paragonimus skrjabini miyazakii</name>
    <dbReference type="NCBI Taxonomy" id="59628"/>
    <lineage>
        <taxon>Eukaryota</taxon>
        <taxon>Metazoa</taxon>
        <taxon>Spiralia</taxon>
        <taxon>Lophotrochozoa</taxon>
        <taxon>Platyhelminthes</taxon>
        <taxon>Trematoda</taxon>
        <taxon>Digenea</taxon>
        <taxon>Plagiorchiida</taxon>
        <taxon>Troglotremata</taxon>
        <taxon>Troglotrematidae</taxon>
        <taxon>Paragonimus</taxon>
    </lineage>
</organism>
<dbReference type="AlphaFoldDB" id="A0A8S9ZC22"/>
<dbReference type="Pfam" id="PF01221">
    <property type="entry name" value="Dynein_light"/>
    <property type="match status" value="1"/>
</dbReference>
<accession>A0A8S9ZC22</accession>
<name>A0A8S9ZC22_9TREM</name>
<gene>
    <name evidence="2" type="ORF">EG68_00790</name>
</gene>
<dbReference type="GO" id="GO:0030286">
    <property type="term" value="C:dynein complex"/>
    <property type="evidence" value="ECO:0007669"/>
    <property type="project" value="InterPro"/>
</dbReference>
<sequence length="178" mass="21016">MDAFVQAFFAIDVDHSETITTEELKDYMVKNDMDPAFIKRWKELFDPVNTGVISLKTFCEVLGLELNNVRERYDLTEPVKRQPLPADYEEIAVDVGEDMKYDIIQLVQEGIKQYDQDDSTLVKWLKQRMDKEHGQFWHCMIVRGQYFSFYSYAPGYSFCFKIGKRIFILYKTPSFALQ</sequence>
<dbReference type="GO" id="GO:0005509">
    <property type="term" value="F:calcium ion binding"/>
    <property type="evidence" value="ECO:0007669"/>
    <property type="project" value="InterPro"/>
</dbReference>
<dbReference type="CDD" id="cd21454">
    <property type="entry name" value="DLC-like_TAL"/>
    <property type="match status" value="1"/>
</dbReference>
<dbReference type="InterPro" id="IPR037177">
    <property type="entry name" value="DLC_sf"/>
</dbReference>
<comment type="caution">
    <text evidence="2">The sequence shown here is derived from an EMBL/GenBank/DDBJ whole genome shotgun (WGS) entry which is preliminary data.</text>
</comment>
<dbReference type="SUPFAM" id="SSF54648">
    <property type="entry name" value="DLC"/>
    <property type="match status" value="1"/>
</dbReference>
<dbReference type="EMBL" id="JTDE01000241">
    <property type="protein sequence ID" value="KAF7261858.1"/>
    <property type="molecule type" value="Genomic_DNA"/>
</dbReference>
<feature type="domain" description="EF-hand" evidence="1">
    <location>
        <begin position="1"/>
        <end position="34"/>
    </location>
</feature>